<reference evidence="3" key="1">
    <citation type="journal article" date="2019" name="Int. J. Syst. Evol. Microbiol.">
        <title>The Global Catalogue of Microorganisms (GCM) 10K type strain sequencing project: providing services to taxonomists for standard genome sequencing and annotation.</title>
        <authorList>
            <consortium name="The Broad Institute Genomics Platform"/>
            <consortium name="The Broad Institute Genome Sequencing Center for Infectious Disease"/>
            <person name="Wu L."/>
            <person name="Ma J."/>
        </authorList>
    </citation>
    <scope>NUCLEOTIDE SEQUENCE [LARGE SCALE GENOMIC DNA]</scope>
    <source>
        <strain evidence="3">JCM 17498</strain>
    </source>
</reference>
<evidence type="ECO:0000313" key="2">
    <source>
        <dbReference type="EMBL" id="GAA3708786.1"/>
    </source>
</evidence>
<evidence type="ECO:0000313" key="3">
    <source>
        <dbReference type="Proteomes" id="UP001500523"/>
    </source>
</evidence>
<dbReference type="RefSeq" id="WP_344692988.1">
    <property type="nucleotide sequence ID" value="NZ_BAABBF010000003.1"/>
</dbReference>
<dbReference type="Proteomes" id="UP001500523">
    <property type="component" value="Unassembled WGS sequence"/>
</dbReference>
<keyword evidence="3" id="KW-1185">Reference proteome</keyword>
<feature type="chain" id="PRO_5045400786" description="DUF11 domain-containing protein" evidence="1">
    <location>
        <begin position="18"/>
        <end position="150"/>
    </location>
</feature>
<protein>
    <recommendedName>
        <fullName evidence="4">DUF11 domain-containing protein</fullName>
    </recommendedName>
</protein>
<feature type="signal peptide" evidence="1">
    <location>
        <begin position="1"/>
        <end position="17"/>
    </location>
</feature>
<proteinExistence type="predicted"/>
<accession>A0ABP7DW19</accession>
<dbReference type="EMBL" id="BAABBF010000003">
    <property type="protein sequence ID" value="GAA3708786.1"/>
    <property type="molecule type" value="Genomic_DNA"/>
</dbReference>
<name>A0ABP7DW19_9SPHN</name>
<keyword evidence="1" id="KW-0732">Signal</keyword>
<evidence type="ECO:0008006" key="4">
    <source>
        <dbReference type="Google" id="ProtNLM"/>
    </source>
</evidence>
<organism evidence="2 3">
    <name type="scientific">Sphingomonas cynarae</name>
    <dbReference type="NCBI Taxonomy" id="930197"/>
    <lineage>
        <taxon>Bacteria</taxon>
        <taxon>Pseudomonadati</taxon>
        <taxon>Pseudomonadota</taxon>
        <taxon>Alphaproteobacteria</taxon>
        <taxon>Sphingomonadales</taxon>
        <taxon>Sphingomonadaceae</taxon>
        <taxon>Sphingomonas</taxon>
    </lineage>
</organism>
<sequence length="150" mass="15125">MIPFVSLAAIAVAAAAAAPLHLETRILAEQPVATAGAAPVLAPARRTLPGDPLVVELAYRNTGAAAITGLVLANPMPRGLAYRGPQPSSPAPELSVDGNRFGTLGTLTVALPGGGTRPATADDVTHVRWRLSAALPAGGAGRLAFRAVVR</sequence>
<gene>
    <name evidence="2" type="ORF">GCM10022268_17630</name>
</gene>
<comment type="caution">
    <text evidence="2">The sequence shown here is derived from an EMBL/GenBank/DDBJ whole genome shotgun (WGS) entry which is preliminary data.</text>
</comment>
<evidence type="ECO:0000256" key="1">
    <source>
        <dbReference type="SAM" id="SignalP"/>
    </source>
</evidence>